<dbReference type="Gene3D" id="1.10.30.50">
    <property type="match status" value="1"/>
</dbReference>
<evidence type="ECO:0000313" key="5">
    <source>
        <dbReference type="Proteomes" id="UP000070134"/>
    </source>
</evidence>
<dbReference type="GO" id="GO:0003676">
    <property type="term" value="F:nucleic acid binding"/>
    <property type="evidence" value="ECO:0007669"/>
    <property type="project" value="InterPro"/>
</dbReference>
<feature type="compositionally biased region" description="Basic and acidic residues" evidence="2">
    <location>
        <begin position="1"/>
        <end position="12"/>
    </location>
</feature>
<evidence type="ECO:0000313" key="4">
    <source>
        <dbReference type="EMBL" id="AMM32618.1"/>
    </source>
</evidence>
<dbReference type="SMART" id="SM00507">
    <property type="entry name" value="HNHc"/>
    <property type="match status" value="1"/>
</dbReference>
<keyword evidence="4" id="KW-0255">Endonuclease</keyword>
<dbReference type="Pfam" id="PF01844">
    <property type="entry name" value="HNH"/>
    <property type="match status" value="1"/>
</dbReference>
<dbReference type="PATRIC" id="fig|37927.3.peg.1996"/>
<comment type="similarity">
    <text evidence="1">Belongs to the Rv1128c/1148c/1588c/1702c/1945/3466 family.</text>
</comment>
<dbReference type="RefSeq" id="WP_066497621.1">
    <property type="nucleotide sequence ID" value="NZ_BJMO01000002.1"/>
</dbReference>
<feature type="compositionally biased region" description="Pro residues" evidence="2">
    <location>
        <begin position="497"/>
        <end position="509"/>
    </location>
</feature>
<keyword evidence="4" id="KW-0378">Hydrolase</keyword>
<feature type="domain" description="HNH nuclease" evidence="3">
    <location>
        <begin position="410"/>
        <end position="462"/>
    </location>
</feature>
<dbReference type="OrthoDB" id="5197219at2"/>
<dbReference type="KEGG" id="satk:SA2016_1945"/>
<sequence length="509" mass="53301">MGEYRGSAHDGEWSPSADGAPWAVPTEEAGDAPLSWVEAWDPAAADAEPLSEPARRAAERLFRVDSLVGGLSVCRAMESQLHADRAKGIRRIAVLLGAESADPMERLEAPSLTAAEVAAELSLPARAARALVAECLALTEPMAAPVLAGLEDGRLDRERARTVLGAAGSVPEAAAAEFIGRAVRLASAERSPGGAAAHCAVRPSVPALRRSLRRLAEEYSADTLAVRSRAARDHRRVEIDPCDDGMCCLTAYLPLADGAMIDTRLQAIARAQAADDPRTTAQKRVDAFTGLLLAPVSGRGRASMDTAAERPGGMGEPRGGVRTEIVVTIPYGTVLPAPGPAAPGPDALGSTAAGLNLAEAPAEIQGYGLVDAETARSLAAHAATWVGAVVDPDSGVPLALGHTRYTPPAALRRYLAFRDTGCTFPGCDAPHPRTEADHIHEWSRGGSTGSDNLALLCPEHHRIKTLGHWRAEHDAAAGTTVWTSRLGRTHVTRGTPLAPPPRPPQPPPF</sequence>
<keyword evidence="5" id="KW-1185">Reference proteome</keyword>
<organism evidence="4 5">
    <name type="scientific">Sinomonas atrocyanea</name>
    <dbReference type="NCBI Taxonomy" id="37927"/>
    <lineage>
        <taxon>Bacteria</taxon>
        <taxon>Bacillati</taxon>
        <taxon>Actinomycetota</taxon>
        <taxon>Actinomycetes</taxon>
        <taxon>Micrococcales</taxon>
        <taxon>Micrococcaceae</taxon>
        <taxon>Sinomonas</taxon>
    </lineage>
</organism>
<dbReference type="EMBL" id="CP014518">
    <property type="protein sequence ID" value="AMM32618.1"/>
    <property type="molecule type" value="Genomic_DNA"/>
</dbReference>
<name>A0A126ZZJ6_9MICC</name>
<dbReference type="Proteomes" id="UP000070134">
    <property type="component" value="Chromosome"/>
</dbReference>
<dbReference type="STRING" id="37927.SA2016_1945"/>
<accession>A0A126ZZJ6</accession>
<dbReference type="InterPro" id="IPR003615">
    <property type="entry name" value="HNH_nuc"/>
</dbReference>
<dbReference type="CDD" id="cd00085">
    <property type="entry name" value="HNHc"/>
    <property type="match status" value="1"/>
</dbReference>
<feature type="region of interest" description="Disordered" evidence="2">
    <location>
        <begin position="1"/>
        <end position="27"/>
    </location>
</feature>
<dbReference type="AlphaFoldDB" id="A0A126ZZJ6"/>
<dbReference type="GO" id="GO:0008270">
    <property type="term" value="F:zinc ion binding"/>
    <property type="evidence" value="ECO:0007669"/>
    <property type="project" value="InterPro"/>
</dbReference>
<protein>
    <submittedName>
        <fullName evidence="4">HNH endonuclease</fullName>
    </submittedName>
</protein>
<dbReference type="InterPro" id="IPR003870">
    <property type="entry name" value="DUF222"/>
</dbReference>
<feature type="region of interest" description="Disordered" evidence="2">
    <location>
        <begin position="487"/>
        <end position="509"/>
    </location>
</feature>
<evidence type="ECO:0000256" key="2">
    <source>
        <dbReference type="SAM" id="MobiDB-lite"/>
    </source>
</evidence>
<proteinExistence type="inferred from homology"/>
<evidence type="ECO:0000259" key="3">
    <source>
        <dbReference type="SMART" id="SM00507"/>
    </source>
</evidence>
<dbReference type="InterPro" id="IPR002711">
    <property type="entry name" value="HNH"/>
</dbReference>
<reference evidence="4 5" key="1">
    <citation type="submission" date="2016-02" db="EMBL/GenBank/DDBJ databases">
        <title>Complete genome of Sinomonas atrocyanea KCTC 3377.</title>
        <authorList>
            <person name="Kim K.M."/>
        </authorList>
    </citation>
    <scope>NUCLEOTIDE SEQUENCE [LARGE SCALE GENOMIC DNA]</scope>
    <source>
        <strain evidence="4 5">KCTC 3377</strain>
    </source>
</reference>
<dbReference type="Pfam" id="PF02720">
    <property type="entry name" value="DUF222"/>
    <property type="match status" value="1"/>
</dbReference>
<gene>
    <name evidence="4" type="ORF">SA2016_1945</name>
</gene>
<keyword evidence="4" id="KW-0540">Nuclease</keyword>
<dbReference type="GO" id="GO:0004519">
    <property type="term" value="F:endonuclease activity"/>
    <property type="evidence" value="ECO:0007669"/>
    <property type="project" value="UniProtKB-KW"/>
</dbReference>
<evidence type="ECO:0000256" key="1">
    <source>
        <dbReference type="ARBA" id="ARBA00023450"/>
    </source>
</evidence>